<keyword evidence="2 3" id="KW-0040">ANK repeat</keyword>
<protein>
    <submittedName>
        <fullName evidence="5">Uncharacterized protein</fullName>
    </submittedName>
</protein>
<evidence type="ECO:0000256" key="3">
    <source>
        <dbReference type="PROSITE-ProRule" id="PRU00023"/>
    </source>
</evidence>
<dbReference type="Pfam" id="PF13637">
    <property type="entry name" value="Ank_4"/>
    <property type="match status" value="1"/>
</dbReference>
<reference evidence="5" key="2">
    <citation type="submission" date="2021-03" db="UniProtKB">
        <authorList>
            <consortium name="EnsemblPlants"/>
        </authorList>
    </citation>
    <scope>IDENTIFICATION</scope>
</reference>
<dbReference type="Gramene" id="AUR62017632-RA">
    <property type="protein sequence ID" value="AUR62017632-RA:cds"/>
    <property type="gene ID" value="AUR62017632"/>
</dbReference>
<dbReference type="Gene3D" id="1.25.40.20">
    <property type="entry name" value="Ankyrin repeat-containing domain"/>
    <property type="match status" value="1"/>
</dbReference>
<dbReference type="AlphaFoldDB" id="A0A803LRQ3"/>
<evidence type="ECO:0000256" key="4">
    <source>
        <dbReference type="SAM" id="MobiDB-lite"/>
    </source>
</evidence>
<organism evidence="5 6">
    <name type="scientific">Chenopodium quinoa</name>
    <name type="common">Quinoa</name>
    <dbReference type="NCBI Taxonomy" id="63459"/>
    <lineage>
        <taxon>Eukaryota</taxon>
        <taxon>Viridiplantae</taxon>
        <taxon>Streptophyta</taxon>
        <taxon>Embryophyta</taxon>
        <taxon>Tracheophyta</taxon>
        <taxon>Spermatophyta</taxon>
        <taxon>Magnoliopsida</taxon>
        <taxon>eudicotyledons</taxon>
        <taxon>Gunneridae</taxon>
        <taxon>Pentapetalae</taxon>
        <taxon>Caryophyllales</taxon>
        <taxon>Chenopodiaceae</taxon>
        <taxon>Chenopodioideae</taxon>
        <taxon>Atripliceae</taxon>
        <taxon>Chenopodium</taxon>
    </lineage>
</organism>
<feature type="compositionally biased region" description="Basic residues" evidence="4">
    <location>
        <begin position="410"/>
        <end position="422"/>
    </location>
</feature>
<dbReference type="SMART" id="SM00248">
    <property type="entry name" value="ANK"/>
    <property type="match status" value="2"/>
</dbReference>
<proteinExistence type="predicted"/>
<dbReference type="PANTHER" id="PTHR24186:SF50">
    <property type="entry name" value="ANKYRIN REPEAT-CONTAINING PROTEIN ITN1-LIKE ISOFORM X1"/>
    <property type="match status" value="1"/>
</dbReference>
<dbReference type="EnsemblPlants" id="AUR62017632-RA">
    <property type="protein sequence ID" value="AUR62017632-RA:cds"/>
    <property type="gene ID" value="AUR62017632"/>
</dbReference>
<evidence type="ECO:0000256" key="2">
    <source>
        <dbReference type="ARBA" id="ARBA00023043"/>
    </source>
</evidence>
<dbReference type="PANTHER" id="PTHR24186">
    <property type="entry name" value="PROTEIN PHOSPHATASE 1 REGULATORY SUBUNIT"/>
    <property type="match status" value="1"/>
</dbReference>
<feature type="region of interest" description="Disordered" evidence="4">
    <location>
        <begin position="401"/>
        <end position="422"/>
    </location>
</feature>
<dbReference type="PROSITE" id="PS50088">
    <property type="entry name" value="ANK_REPEAT"/>
    <property type="match status" value="1"/>
</dbReference>
<evidence type="ECO:0000256" key="1">
    <source>
        <dbReference type="ARBA" id="ARBA00022737"/>
    </source>
</evidence>
<evidence type="ECO:0000313" key="6">
    <source>
        <dbReference type="Proteomes" id="UP000596660"/>
    </source>
</evidence>
<keyword evidence="1" id="KW-0677">Repeat</keyword>
<reference evidence="5" key="1">
    <citation type="journal article" date="2017" name="Nature">
        <title>The genome of Chenopodium quinoa.</title>
        <authorList>
            <person name="Jarvis D.E."/>
            <person name="Ho Y.S."/>
            <person name="Lightfoot D.J."/>
            <person name="Schmoeckel S.M."/>
            <person name="Li B."/>
            <person name="Borm T.J.A."/>
            <person name="Ohyanagi H."/>
            <person name="Mineta K."/>
            <person name="Michell C.T."/>
            <person name="Saber N."/>
            <person name="Kharbatia N.M."/>
            <person name="Rupper R.R."/>
            <person name="Sharp A.R."/>
            <person name="Dally N."/>
            <person name="Boughton B.A."/>
            <person name="Woo Y.H."/>
            <person name="Gao G."/>
            <person name="Schijlen E.G.W.M."/>
            <person name="Guo X."/>
            <person name="Momin A.A."/>
            <person name="Negrao S."/>
            <person name="Al-Babili S."/>
            <person name="Gehring C."/>
            <person name="Roessner U."/>
            <person name="Jung C."/>
            <person name="Murphy K."/>
            <person name="Arold S.T."/>
            <person name="Gojobori T."/>
            <person name="van der Linden C.G."/>
            <person name="van Loo E.N."/>
            <person name="Jellen E.N."/>
            <person name="Maughan P.J."/>
            <person name="Tester M."/>
        </authorList>
    </citation>
    <scope>NUCLEOTIDE SEQUENCE [LARGE SCALE GENOMIC DNA]</scope>
    <source>
        <strain evidence="5">cv. PI 614886</strain>
    </source>
</reference>
<name>A0A803LRQ3_CHEQI</name>
<keyword evidence="6" id="KW-1185">Reference proteome</keyword>
<sequence>MMKKEIYKAAARGDVEFLKEAKARDVEAAVAIYSDDDLLGFTISNKLHFISRLCTEMSAIHMINSLISQGATLSTRNSFFVQENEDMLLSLVKSLVEKNSEVCCWCDADGMTPLLRAAVRSNLPVVDAIINDCPESIEICDPKGKNVLHYIRFPTSLEARNFLEKPEIPVELINQQDDDGNTPMHMAVMNHDFRMVKAMVEHNANFSIENKEGVSAQTLFDHFVINNKLDISAEAQIESKPNKCLHFVGAGEIPAYAGGKDRSRNLEEKEIEKEVIKDELMSNDLYEAVGNGKWDTLKEIMLNDEKQFLSRLPDGSNIIHLAIQGLKQLLNKNLYRFKSEAYPEEKLIVDALNKYPALLCQTNHLGKTPLHLEMLHQISQIRFGTQIYMDEFERARRITTTTTTTAVEGKRRKRQHHPSLCS</sequence>
<accession>A0A803LRQ3</accession>
<dbReference type="SUPFAM" id="SSF48403">
    <property type="entry name" value="Ankyrin repeat"/>
    <property type="match status" value="1"/>
</dbReference>
<evidence type="ECO:0000313" key="5">
    <source>
        <dbReference type="EnsemblPlants" id="AUR62017632-RA:cds"/>
    </source>
</evidence>
<feature type="repeat" description="ANK" evidence="3">
    <location>
        <begin position="179"/>
        <end position="211"/>
    </location>
</feature>
<dbReference type="GO" id="GO:0005886">
    <property type="term" value="C:plasma membrane"/>
    <property type="evidence" value="ECO:0007669"/>
    <property type="project" value="TreeGrafter"/>
</dbReference>
<dbReference type="PROSITE" id="PS50297">
    <property type="entry name" value="ANK_REP_REGION"/>
    <property type="match status" value="1"/>
</dbReference>
<dbReference type="InterPro" id="IPR002110">
    <property type="entry name" value="Ankyrin_rpt"/>
</dbReference>
<dbReference type="InterPro" id="IPR036770">
    <property type="entry name" value="Ankyrin_rpt-contain_sf"/>
</dbReference>
<dbReference type="Proteomes" id="UP000596660">
    <property type="component" value="Unplaced"/>
</dbReference>